<protein>
    <recommendedName>
        <fullName evidence="3">C2H2-type domain-containing protein</fullName>
    </recommendedName>
</protein>
<gene>
    <name evidence="4" type="ORF">RSE6_09653</name>
</gene>
<dbReference type="InterPro" id="IPR013087">
    <property type="entry name" value="Znf_C2H2_type"/>
</dbReference>
<feature type="region of interest" description="Disordered" evidence="2">
    <location>
        <begin position="93"/>
        <end position="117"/>
    </location>
</feature>
<dbReference type="InterPro" id="IPR036236">
    <property type="entry name" value="Znf_C2H2_sf"/>
</dbReference>
<reference evidence="5" key="1">
    <citation type="submission" date="2016-03" db="EMBL/GenBank/DDBJ databases">
        <authorList>
            <person name="Guldener U."/>
        </authorList>
    </citation>
    <scope>NUCLEOTIDE SEQUENCE [LARGE SCALE GENOMIC DNA]</scope>
</reference>
<dbReference type="GO" id="GO:0008270">
    <property type="term" value="F:zinc ion binding"/>
    <property type="evidence" value="ECO:0007669"/>
    <property type="project" value="UniProtKB-KW"/>
</dbReference>
<organism evidence="4 5">
    <name type="scientific">Rhynchosporium secalis</name>
    <name type="common">Barley scald fungus</name>
    <dbReference type="NCBI Taxonomy" id="38038"/>
    <lineage>
        <taxon>Eukaryota</taxon>
        <taxon>Fungi</taxon>
        <taxon>Dikarya</taxon>
        <taxon>Ascomycota</taxon>
        <taxon>Pezizomycotina</taxon>
        <taxon>Leotiomycetes</taxon>
        <taxon>Helotiales</taxon>
        <taxon>Ploettnerulaceae</taxon>
        <taxon>Rhynchosporium</taxon>
    </lineage>
</organism>
<dbReference type="AlphaFoldDB" id="A0A1E1MJJ1"/>
<proteinExistence type="predicted"/>
<evidence type="ECO:0000313" key="5">
    <source>
        <dbReference type="Proteomes" id="UP000177625"/>
    </source>
</evidence>
<keyword evidence="5" id="KW-1185">Reference proteome</keyword>
<dbReference type="SUPFAM" id="SSF57667">
    <property type="entry name" value="beta-beta-alpha zinc fingers"/>
    <property type="match status" value="1"/>
</dbReference>
<accession>A0A1E1MJJ1</accession>
<dbReference type="PROSITE" id="PS50157">
    <property type="entry name" value="ZINC_FINGER_C2H2_2"/>
    <property type="match status" value="1"/>
</dbReference>
<feature type="domain" description="C2H2-type" evidence="3">
    <location>
        <begin position="133"/>
        <end position="161"/>
    </location>
</feature>
<feature type="compositionally biased region" description="Polar residues" evidence="2">
    <location>
        <begin position="96"/>
        <end position="107"/>
    </location>
</feature>
<sequence length="201" mass="22675">MSIDAILNVIPDLQSFRPRLPPFETLGRPSCPGVERHNVLVQGISPAVDVDTDMEFYAETTLPRINITQFEDEEMDSDEELQMMMDAQVVDEEPEPTSSPQWVSVTKRTPLPSGRTMTTDDVAKAQKAKKKSFTCDVCNRIFCTKDGFRQHKQSKCATIKPFQCPESQCSYEACNEKTVRSHCVKTHGRSIPQHKVLLSPL</sequence>
<evidence type="ECO:0000259" key="3">
    <source>
        <dbReference type="PROSITE" id="PS50157"/>
    </source>
</evidence>
<dbReference type="EMBL" id="FJVC01000355">
    <property type="protein sequence ID" value="CZT48885.1"/>
    <property type="molecule type" value="Genomic_DNA"/>
</dbReference>
<dbReference type="Gene3D" id="3.30.160.60">
    <property type="entry name" value="Classic Zinc Finger"/>
    <property type="match status" value="1"/>
</dbReference>
<keyword evidence="1" id="KW-0863">Zinc-finger</keyword>
<evidence type="ECO:0000313" key="4">
    <source>
        <dbReference type="EMBL" id="CZT48885.1"/>
    </source>
</evidence>
<keyword evidence="1" id="KW-0479">Metal-binding</keyword>
<keyword evidence="1" id="KW-0862">Zinc</keyword>
<evidence type="ECO:0000256" key="1">
    <source>
        <dbReference type="PROSITE-ProRule" id="PRU00042"/>
    </source>
</evidence>
<evidence type="ECO:0000256" key="2">
    <source>
        <dbReference type="SAM" id="MobiDB-lite"/>
    </source>
</evidence>
<name>A0A1E1MJJ1_RHYSE</name>
<dbReference type="SMART" id="SM00355">
    <property type="entry name" value="ZnF_C2H2"/>
    <property type="match status" value="2"/>
</dbReference>
<dbReference type="Proteomes" id="UP000177625">
    <property type="component" value="Unassembled WGS sequence"/>
</dbReference>